<dbReference type="EMBL" id="FUWY01000002">
    <property type="protein sequence ID" value="SJZ56816.1"/>
    <property type="molecule type" value="Genomic_DNA"/>
</dbReference>
<dbReference type="InterPro" id="IPR050833">
    <property type="entry name" value="Poly_Biosynth_Transport"/>
</dbReference>
<evidence type="ECO:0000256" key="6">
    <source>
        <dbReference type="SAM" id="Phobius"/>
    </source>
</evidence>
<keyword evidence="5 6" id="KW-0472">Membrane</keyword>
<feature type="transmembrane region" description="Helical" evidence="6">
    <location>
        <begin position="160"/>
        <end position="181"/>
    </location>
</feature>
<evidence type="ECO:0000256" key="5">
    <source>
        <dbReference type="ARBA" id="ARBA00023136"/>
    </source>
</evidence>
<dbReference type="PANTHER" id="PTHR30250:SF11">
    <property type="entry name" value="O-ANTIGEN TRANSPORTER-RELATED"/>
    <property type="match status" value="1"/>
</dbReference>
<dbReference type="PANTHER" id="PTHR30250">
    <property type="entry name" value="PST FAMILY PREDICTED COLANIC ACID TRANSPORTER"/>
    <property type="match status" value="1"/>
</dbReference>
<organism evidence="7 8">
    <name type="scientific">Anaerorhabdus furcosa</name>
    <dbReference type="NCBI Taxonomy" id="118967"/>
    <lineage>
        <taxon>Bacteria</taxon>
        <taxon>Bacillati</taxon>
        <taxon>Bacillota</taxon>
        <taxon>Erysipelotrichia</taxon>
        <taxon>Erysipelotrichales</taxon>
        <taxon>Erysipelotrichaceae</taxon>
        <taxon>Anaerorhabdus</taxon>
    </lineage>
</organism>
<feature type="transmembrane region" description="Helical" evidence="6">
    <location>
        <begin position="344"/>
        <end position="369"/>
    </location>
</feature>
<dbReference type="GO" id="GO:0005886">
    <property type="term" value="C:plasma membrane"/>
    <property type="evidence" value="ECO:0007669"/>
    <property type="project" value="UniProtKB-SubCell"/>
</dbReference>
<keyword evidence="8" id="KW-1185">Reference proteome</keyword>
<feature type="transmembrane region" description="Helical" evidence="6">
    <location>
        <begin position="52"/>
        <end position="75"/>
    </location>
</feature>
<feature type="transmembrane region" description="Helical" evidence="6">
    <location>
        <begin position="466"/>
        <end position="490"/>
    </location>
</feature>
<protein>
    <submittedName>
        <fullName evidence="7">Membrane protein involved in the export of O-antigen and teichoic acid</fullName>
    </submittedName>
</protein>
<comment type="subcellular location">
    <subcellularLocation>
        <location evidence="1">Cell membrane</location>
        <topology evidence="1">Multi-pass membrane protein</topology>
    </subcellularLocation>
</comment>
<keyword evidence="3 6" id="KW-0812">Transmembrane</keyword>
<dbReference type="STRING" id="118967.SAMN02745191_0999"/>
<name>A0A1T4LQB2_9FIRM</name>
<feature type="transmembrane region" description="Helical" evidence="6">
    <location>
        <begin position="312"/>
        <end position="332"/>
    </location>
</feature>
<reference evidence="8" key="1">
    <citation type="submission" date="2017-02" db="EMBL/GenBank/DDBJ databases">
        <authorList>
            <person name="Varghese N."/>
            <person name="Submissions S."/>
        </authorList>
    </citation>
    <scope>NUCLEOTIDE SEQUENCE [LARGE SCALE GENOMIC DNA]</scope>
    <source>
        <strain evidence="8">ATCC 25662</strain>
    </source>
</reference>
<evidence type="ECO:0000313" key="8">
    <source>
        <dbReference type="Proteomes" id="UP000243297"/>
    </source>
</evidence>
<gene>
    <name evidence="7" type="ORF">SAMN02745191_0999</name>
</gene>
<dbReference type="Proteomes" id="UP000243297">
    <property type="component" value="Unassembled WGS sequence"/>
</dbReference>
<evidence type="ECO:0000313" key="7">
    <source>
        <dbReference type="EMBL" id="SJZ56816.1"/>
    </source>
</evidence>
<accession>A0A1T4LQB2</accession>
<feature type="transmembrane region" description="Helical" evidence="6">
    <location>
        <begin position="436"/>
        <end position="454"/>
    </location>
</feature>
<feature type="transmembrane region" description="Helical" evidence="6">
    <location>
        <begin position="403"/>
        <end position="424"/>
    </location>
</feature>
<proteinExistence type="predicted"/>
<feature type="transmembrane region" description="Helical" evidence="6">
    <location>
        <begin position="12"/>
        <end position="32"/>
    </location>
</feature>
<feature type="transmembrane region" description="Helical" evidence="6">
    <location>
        <begin position="131"/>
        <end position="148"/>
    </location>
</feature>
<evidence type="ECO:0000256" key="3">
    <source>
        <dbReference type="ARBA" id="ARBA00022692"/>
    </source>
</evidence>
<evidence type="ECO:0000256" key="4">
    <source>
        <dbReference type="ARBA" id="ARBA00022989"/>
    </source>
</evidence>
<feature type="transmembrane region" description="Helical" evidence="6">
    <location>
        <begin position="96"/>
        <end position="119"/>
    </location>
</feature>
<feature type="transmembrane region" description="Helical" evidence="6">
    <location>
        <begin position="187"/>
        <end position="204"/>
    </location>
</feature>
<evidence type="ECO:0000256" key="2">
    <source>
        <dbReference type="ARBA" id="ARBA00022475"/>
    </source>
</evidence>
<sequence>MKSKMTKRTSNSFKNLVFGITLSVVSMLFGMINRKIFLMVIGIDVIGAQDVLISLFATIQLLCCGYGTATYIHLNKAFANNKMDDFAEYVLISKKITYLLSFALLIVGTVVCFNINLFISSNTLSIETLQIAFYSQFLASISNVFVDYKRSIMIVMQKEYKLFIVDLILTVFFAALQIVIIFKTENYILYVFAVSFKMILYSFICSRITNKEYHIFPISSKISLTHFVRLKKVAIKQAVIDLSDYIYYSTDSIVLSMNCGIIQVGVYSNYYMIFMTITLLAKRGVESIQASFSEIINSAETNTESKSQLIQLYDCVCFVIIAFCSLYLLGLTDMFVNILYGAEYLSQFTTVLLVLNFVIVFSQFSLYSYLRTTGQLINERYYDVIMASMNIVLSIYFSRIFGLNGVIIGTIISNIFIWIIRIILINQIDQVVNIKVYLVKKILGIVILLLVSYVNYLVISTLDIEIFIRFLIMIIMCTAEFATIFLILIYRTKNGVIIRKSILNR</sequence>
<dbReference type="AlphaFoldDB" id="A0A1T4LQB2"/>
<evidence type="ECO:0000256" key="1">
    <source>
        <dbReference type="ARBA" id="ARBA00004651"/>
    </source>
</evidence>
<keyword evidence="4 6" id="KW-1133">Transmembrane helix</keyword>
<keyword evidence="2" id="KW-1003">Cell membrane</keyword>